<protein>
    <submittedName>
        <fullName evidence="2">Uncharacterized protein</fullName>
    </submittedName>
</protein>
<gene>
    <name evidence="2" type="ORF">BRAD3257_2098</name>
</gene>
<feature type="region of interest" description="Disordered" evidence="1">
    <location>
        <begin position="63"/>
        <end position="84"/>
    </location>
</feature>
<name>A0A2U3PVL2_9BRAD</name>
<organism evidence="2 3">
    <name type="scientific">Bradyrhizobium vignae</name>
    <dbReference type="NCBI Taxonomy" id="1549949"/>
    <lineage>
        <taxon>Bacteria</taxon>
        <taxon>Pseudomonadati</taxon>
        <taxon>Pseudomonadota</taxon>
        <taxon>Alphaproteobacteria</taxon>
        <taxon>Hyphomicrobiales</taxon>
        <taxon>Nitrobacteraceae</taxon>
        <taxon>Bradyrhizobium</taxon>
    </lineage>
</organism>
<feature type="compositionally biased region" description="Basic and acidic residues" evidence="1">
    <location>
        <begin position="67"/>
        <end position="84"/>
    </location>
</feature>
<dbReference type="KEGG" id="bvz:BRAD3257_2098"/>
<dbReference type="Proteomes" id="UP000246085">
    <property type="component" value="Chromosome BRAD3257"/>
</dbReference>
<evidence type="ECO:0000256" key="1">
    <source>
        <dbReference type="SAM" id="MobiDB-lite"/>
    </source>
</evidence>
<sequence>MIFCIAILPMIEIIKRVVQESRKRDARQPGGPLFIASAVRHVPPATGRVSYVTWAAPHVPALPSRCGPDRTERRQGARPEPRTI</sequence>
<dbReference type="EMBL" id="LS398110">
    <property type="protein sequence ID" value="SPP93185.1"/>
    <property type="molecule type" value="Genomic_DNA"/>
</dbReference>
<evidence type="ECO:0000313" key="3">
    <source>
        <dbReference type="Proteomes" id="UP000246085"/>
    </source>
</evidence>
<reference evidence="2 3" key="1">
    <citation type="submission" date="2018-03" db="EMBL/GenBank/DDBJ databases">
        <authorList>
            <person name="Gully D."/>
        </authorList>
    </citation>
    <scope>NUCLEOTIDE SEQUENCE [LARGE SCALE GENOMIC DNA]</scope>
    <source>
        <strain evidence="2">ORS3257</strain>
    </source>
</reference>
<proteinExistence type="predicted"/>
<evidence type="ECO:0000313" key="2">
    <source>
        <dbReference type="EMBL" id="SPP93185.1"/>
    </source>
</evidence>
<accession>A0A2U3PVL2</accession>
<dbReference type="AlphaFoldDB" id="A0A2U3PVL2"/>